<dbReference type="GO" id="GO:0005385">
    <property type="term" value="F:zinc ion transmembrane transporter activity"/>
    <property type="evidence" value="ECO:0007669"/>
    <property type="project" value="TreeGrafter"/>
</dbReference>
<feature type="transmembrane region" description="Helical" evidence="5">
    <location>
        <begin position="39"/>
        <end position="63"/>
    </location>
</feature>
<comment type="subcellular location">
    <subcellularLocation>
        <location evidence="1">Membrane</location>
        <topology evidence="1">Multi-pass membrane protein</topology>
    </subcellularLocation>
</comment>
<feature type="transmembrane region" description="Helical" evidence="5">
    <location>
        <begin position="12"/>
        <end position="32"/>
    </location>
</feature>
<evidence type="ECO:0000256" key="3">
    <source>
        <dbReference type="ARBA" id="ARBA00022989"/>
    </source>
</evidence>
<evidence type="ECO:0008006" key="9">
    <source>
        <dbReference type="Google" id="ProtNLM"/>
    </source>
</evidence>
<proteinExistence type="predicted"/>
<feature type="transmembrane region" description="Helical" evidence="5">
    <location>
        <begin position="211"/>
        <end position="233"/>
    </location>
</feature>
<name>A0A6T9FSE2_9EUKA</name>
<evidence type="ECO:0000256" key="4">
    <source>
        <dbReference type="ARBA" id="ARBA00023136"/>
    </source>
</evidence>
<reference evidence="7" key="1">
    <citation type="submission" date="2021-01" db="EMBL/GenBank/DDBJ databases">
        <authorList>
            <person name="Corre E."/>
            <person name="Pelletier E."/>
            <person name="Niang G."/>
            <person name="Scheremetjew M."/>
            <person name="Finn R."/>
            <person name="Kale V."/>
            <person name="Holt S."/>
            <person name="Cochrane G."/>
            <person name="Meng A."/>
            <person name="Brown T."/>
            <person name="Cohen L."/>
        </authorList>
    </citation>
    <scope>NUCLEOTIDE SEQUENCE</scope>
    <source>
        <strain evidence="7">CCMP281</strain>
    </source>
</reference>
<evidence type="ECO:0000313" key="7">
    <source>
        <dbReference type="EMBL" id="CAE0114012.1"/>
    </source>
</evidence>
<evidence type="ECO:0000313" key="6">
    <source>
        <dbReference type="EMBL" id="CAE0114009.1"/>
    </source>
</evidence>
<feature type="transmembrane region" description="Helical" evidence="5">
    <location>
        <begin position="273"/>
        <end position="296"/>
    </location>
</feature>
<dbReference type="AlphaFoldDB" id="A0A6T9FSE2"/>
<evidence type="ECO:0000313" key="8">
    <source>
        <dbReference type="EMBL" id="CAE0114017.1"/>
    </source>
</evidence>
<dbReference type="PANTHER" id="PTHR11040:SF205">
    <property type="entry name" value="ZINC TRANSPORTER ZUPT"/>
    <property type="match status" value="1"/>
</dbReference>
<feature type="transmembrane region" description="Helical" evidence="5">
    <location>
        <begin position="175"/>
        <end position="191"/>
    </location>
</feature>
<keyword evidence="4 5" id="KW-0472">Membrane</keyword>
<dbReference type="EMBL" id="HBHX01026297">
    <property type="protein sequence ID" value="CAE0114009.1"/>
    <property type="molecule type" value="Transcribed_RNA"/>
</dbReference>
<dbReference type="EMBL" id="HBHX01026300">
    <property type="protein sequence ID" value="CAE0114012.1"/>
    <property type="molecule type" value="Transcribed_RNA"/>
</dbReference>
<evidence type="ECO:0000256" key="2">
    <source>
        <dbReference type="ARBA" id="ARBA00022692"/>
    </source>
</evidence>
<organism evidence="7">
    <name type="scientific">Haptolina ericina</name>
    <dbReference type="NCBI Taxonomy" id="156174"/>
    <lineage>
        <taxon>Eukaryota</taxon>
        <taxon>Haptista</taxon>
        <taxon>Haptophyta</taxon>
        <taxon>Prymnesiophyceae</taxon>
        <taxon>Prymnesiales</taxon>
        <taxon>Prymnesiaceae</taxon>
        <taxon>Haptolina</taxon>
    </lineage>
</organism>
<keyword evidence="3 5" id="KW-1133">Transmembrane helix</keyword>
<dbReference type="EMBL" id="HBHX01026306">
    <property type="protein sequence ID" value="CAE0114017.1"/>
    <property type="molecule type" value="Transcribed_RNA"/>
</dbReference>
<feature type="transmembrane region" description="Helical" evidence="5">
    <location>
        <begin position="75"/>
        <end position="94"/>
    </location>
</feature>
<evidence type="ECO:0000256" key="5">
    <source>
        <dbReference type="SAM" id="Phobius"/>
    </source>
</evidence>
<protein>
    <recommendedName>
        <fullName evidence="9">Zinc transporter</fullName>
    </recommendedName>
</protein>
<sequence>MVDNMSHRQAALALSLGAGMATGIGASFVLCISSLNRTLLACTMSFSSGVMLYVSLVEVISVSNEHFGRTLSAPLAYALATASFFTGVAAMAVVDRFVHSIFDCVTARSLQQQVESSTGSRMDRAGTFGGKGIEACSMRSADEEAGLCDAEHHHQEDESAGSIIAVATIAERRRLLMMSAIVSAAIVLHNIPEGMATYVASFHSVSAGLPLAGAIAIHNIPEGLAIAMPVFYATKSRARAITLGALSGFSEPFGALCASFVANENSSSSSFGFTFGLTAGMMAYVCVAELLPAAFLEKGVSRPTTVFAFFFGCAVMASSIVIEKFATA</sequence>
<dbReference type="GO" id="GO:0016020">
    <property type="term" value="C:membrane"/>
    <property type="evidence" value="ECO:0007669"/>
    <property type="project" value="UniProtKB-SubCell"/>
</dbReference>
<evidence type="ECO:0000256" key="1">
    <source>
        <dbReference type="ARBA" id="ARBA00004141"/>
    </source>
</evidence>
<feature type="transmembrane region" description="Helical" evidence="5">
    <location>
        <begin position="303"/>
        <end position="322"/>
    </location>
</feature>
<feature type="transmembrane region" description="Helical" evidence="5">
    <location>
        <begin position="240"/>
        <end position="261"/>
    </location>
</feature>
<keyword evidence="2 5" id="KW-0812">Transmembrane</keyword>
<dbReference type="PANTHER" id="PTHR11040">
    <property type="entry name" value="ZINC/IRON TRANSPORTER"/>
    <property type="match status" value="1"/>
</dbReference>
<gene>
    <name evidence="6" type="ORF">HERI1096_LOCUS14683</name>
    <name evidence="7" type="ORF">HERI1096_LOCUS14686</name>
    <name evidence="8" type="ORF">HERI1096_LOCUS14691</name>
</gene>
<accession>A0A6T9FSE2</accession>
<dbReference type="Pfam" id="PF02535">
    <property type="entry name" value="Zip"/>
    <property type="match status" value="1"/>
</dbReference>
<dbReference type="InterPro" id="IPR003689">
    <property type="entry name" value="ZIP"/>
</dbReference>